<dbReference type="Pfam" id="PF13302">
    <property type="entry name" value="Acetyltransf_3"/>
    <property type="match status" value="1"/>
</dbReference>
<feature type="domain" description="N-acetyltransferase" evidence="1">
    <location>
        <begin position="17"/>
        <end position="173"/>
    </location>
</feature>
<evidence type="ECO:0000259" key="1">
    <source>
        <dbReference type="PROSITE" id="PS51186"/>
    </source>
</evidence>
<dbReference type="Proteomes" id="UP000521017">
    <property type="component" value="Unassembled WGS sequence"/>
</dbReference>
<evidence type="ECO:0000313" key="3">
    <source>
        <dbReference type="Proteomes" id="UP000521017"/>
    </source>
</evidence>
<dbReference type="InterPro" id="IPR051531">
    <property type="entry name" value="N-acetyltransferase"/>
</dbReference>
<sequence>MMEINFDPFPVLESERLRLRRITAADVNEVFALRSSPDIMKYIPRPLAKTEEDALDYIKTIDKGTDENTLINWAVTFKDEDKLIGMICLIRMQPENFRSETGYILHPDYQGKGVMKEALGRVIDYAFKDLKFHSLEAVIDPDNHASEYLLLKHNFIKEAHFKENSYFDGKFLDAVIYSLINKD</sequence>
<dbReference type="Gene3D" id="3.40.630.30">
    <property type="match status" value="1"/>
</dbReference>
<dbReference type="EC" id="2.3.1.267" evidence="2"/>
<proteinExistence type="predicted"/>
<accession>A0A7X0MM13</accession>
<dbReference type="PANTHER" id="PTHR43792">
    <property type="entry name" value="GNAT FAMILY, PUTATIVE (AFU_ORTHOLOGUE AFUA_3G00765)-RELATED-RELATED"/>
    <property type="match status" value="1"/>
</dbReference>
<keyword evidence="2" id="KW-0012">Acyltransferase</keyword>
<comment type="caution">
    <text evidence="2">The sequence shown here is derived from an EMBL/GenBank/DDBJ whole genome shotgun (WGS) entry which is preliminary data.</text>
</comment>
<keyword evidence="2" id="KW-0808">Transferase</keyword>
<protein>
    <submittedName>
        <fullName evidence="2">Ribosomal-protein-alanine N-acetyltransferase</fullName>
        <ecNumber evidence="2">2.3.1.267</ecNumber>
    </submittedName>
</protein>
<reference evidence="2 3" key="1">
    <citation type="submission" date="2020-08" db="EMBL/GenBank/DDBJ databases">
        <title>Genomic Encyclopedia of Type Strains, Phase IV (KMG-V): Genome sequencing to study the core and pangenomes of soil and plant-associated prokaryotes.</title>
        <authorList>
            <person name="Whitman W."/>
        </authorList>
    </citation>
    <scope>NUCLEOTIDE SEQUENCE [LARGE SCALE GENOMIC DNA]</scope>
    <source>
        <strain evidence="2 3">M2T3</strain>
    </source>
</reference>
<dbReference type="GO" id="GO:0008999">
    <property type="term" value="F:protein-N-terminal-alanine acetyltransferase activity"/>
    <property type="evidence" value="ECO:0007669"/>
    <property type="project" value="UniProtKB-EC"/>
</dbReference>
<organism evidence="2 3">
    <name type="scientific">Pedobacter cryoconitis</name>
    <dbReference type="NCBI Taxonomy" id="188932"/>
    <lineage>
        <taxon>Bacteria</taxon>
        <taxon>Pseudomonadati</taxon>
        <taxon>Bacteroidota</taxon>
        <taxon>Sphingobacteriia</taxon>
        <taxon>Sphingobacteriales</taxon>
        <taxon>Sphingobacteriaceae</taxon>
        <taxon>Pedobacter</taxon>
    </lineage>
</organism>
<name>A0A7X0MM13_9SPHI</name>
<dbReference type="InterPro" id="IPR000182">
    <property type="entry name" value="GNAT_dom"/>
</dbReference>
<dbReference type="PANTHER" id="PTHR43792:SF1">
    <property type="entry name" value="N-ACETYLTRANSFERASE DOMAIN-CONTAINING PROTEIN"/>
    <property type="match status" value="1"/>
</dbReference>
<dbReference type="SUPFAM" id="SSF55729">
    <property type="entry name" value="Acyl-CoA N-acyltransferases (Nat)"/>
    <property type="match status" value="1"/>
</dbReference>
<dbReference type="PROSITE" id="PS51186">
    <property type="entry name" value="GNAT"/>
    <property type="match status" value="1"/>
</dbReference>
<dbReference type="RefSeq" id="WP_184628714.1">
    <property type="nucleotide sequence ID" value="NZ_JACHCC010000014.1"/>
</dbReference>
<dbReference type="EMBL" id="JACHCC010000014">
    <property type="protein sequence ID" value="MBB6502460.1"/>
    <property type="molecule type" value="Genomic_DNA"/>
</dbReference>
<dbReference type="InterPro" id="IPR016181">
    <property type="entry name" value="Acyl_CoA_acyltransferase"/>
</dbReference>
<gene>
    <name evidence="2" type="ORF">HDF25_004643</name>
</gene>
<dbReference type="AlphaFoldDB" id="A0A7X0MM13"/>
<dbReference type="CDD" id="cd04301">
    <property type="entry name" value="NAT_SF"/>
    <property type="match status" value="1"/>
</dbReference>
<evidence type="ECO:0000313" key="2">
    <source>
        <dbReference type="EMBL" id="MBB6502460.1"/>
    </source>
</evidence>